<dbReference type="PANTHER" id="PTHR46182">
    <property type="entry name" value="FI19480P1"/>
    <property type="match status" value="1"/>
</dbReference>
<comment type="subcellular location">
    <subcellularLocation>
        <location evidence="1">Membrane</location>
    </subcellularLocation>
</comment>
<dbReference type="AlphaFoldDB" id="A0A9Q0M848"/>
<dbReference type="GO" id="GO:0001764">
    <property type="term" value="P:neuron migration"/>
    <property type="evidence" value="ECO:0007669"/>
    <property type="project" value="TreeGrafter"/>
</dbReference>
<dbReference type="InterPro" id="IPR013783">
    <property type="entry name" value="Ig-like_fold"/>
</dbReference>
<dbReference type="EMBL" id="JAPWDV010000002">
    <property type="protein sequence ID" value="KAJ6220920.1"/>
    <property type="molecule type" value="Genomic_DNA"/>
</dbReference>
<dbReference type="OMA" id="AYVIPDE"/>
<dbReference type="Pfam" id="PF22352">
    <property type="entry name" value="K319L-like_PKD"/>
    <property type="match status" value="5"/>
</dbReference>
<gene>
    <name evidence="7" type="ORF">RDWZM_006732</name>
</gene>
<dbReference type="Pfam" id="PF07258">
    <property type="entry name" value="COMM_domain"/>
    <property type="match status" value="1"/>
</dbReference>
<keyword evidence="2" id="KW-0812">Transmembrane</keyword>
<dbReference type="GO" id="GO:0016020">
    <property type="term" value="C:membrane"/>
    <property type="evidence" value="ECO:0007669"/>
    <property type="project" value="UniProtKB-SubCell"/>
</dbReference>
<dbReference type="GO" id="GO:0031410">
    <property type="term" value="C:cytoplasmic vesicle"/>
    <property type="evidence" value="ECO:0007669"/>
    <property type="project" value="TreeGrafter"/>
</dbReference>
<keyword evidence="3" id="KW-1133">Transmembrane helix</keyword>
<keyword evidence="4" id="KW-0472">Membrane</keyword>
<evidence type="ECO:0000313" key="8">
    <source>
        <dbReference type="Proteomes" id="UP001142055"/>
    </source>
</evidence>
<dbReference type="FunFam" id="2.60.40.10:FF:000061">
    <property type="entry name" value="Dyslexia-associated protein KIAA0319 homolog"/>
    <property type="match status" value="2"/>
</dbReference>
<keyword evidence="8" id="KW-1185">Reference proteome</keyword>
<evidence type="ECO:0000256" key="1">
    <source>
        <dbReference type="ARBA" id="ARBA00004370"/>
    </source>
</evidence>
<evidence type="ECO:0000256" key="5">
    <source>
        <dbReference type="ARBA" id="ARBA00023180"/>
    </source>
</evidence>
<comment type="caution">
    <text evidence="7">The sequence shown here is derived from an EMBL/GenBank/DDBJ whole genome shotgun (WGS) entry which is preliminary data.</text>
</comment>
<dbReference type="Gene3D" id="2.60.40.10">
    <property type="entry name" value="Immunoglobulins"/>
    <property type="match status" value="5"/>
</dbReference>
<dbReference type="PROSITE" id="PS51269">
    <property type="entry name" value="COMM"/>
    <property type="match status" value="1"/>
</dbReference>
<dbReference type="InterPro" id="IPR029865">
    <property type="entry name" value="KIAA0319-like"/>
</dbReference>
<dbReference type="CDD" id="cd00146">
    <property type="entry name" value="PKD"/>
    <property type="match status" value="4"/>
</dbReference>
<reference evidence="7" key="1">
    <citation type="submission" date="2022-12" db="EMBL/GenBank/DDBJ databases">
        <title>Genome assemblies of Blomia tropicalis.</title>
        <authorList>
            <person name="Cui Y."/>
        </authorList>
    </citation>
    <scope>NUCLEOTIDE SEQUENCE</scope>
    <source>
        <tissue evidence="7">Adult mites</tissue>
    </source>
</reference>
<organism evidence="7 8">
    <name type="scientific">Blomia tropicalis</name>
    <name type="common">Mite</name>
    <dbReference type="NCBI Taxonomy" id="40697"/>
    <lineage>
        <taxon>Eukaryota</taxon>
        <taxon>Metazoa</taxon>
        <taxon>Ecdysozoa</taxon>
        <taxon>Arthropoda</taxon>
        <taxon>Chelicerata</taxon>
        <taxon>Arachnida</taxon>
        <taxon>Acari</taxon>
        <taxon>Acariformes</taxon>
        <taxon>Sarcoptiformes</taxon>
        <taxon>Astigmata</taxon>
        <taxon>Glycyphagoidea</taxon>
        <taxon>Echimyopodidae</taxon>
        <taxon>Blomia</taxon>
    </lineage>
</organism>
<dbReference type="InterPro" id="IPR017920">
    <property type="entry name" value="COMM"/>
</dbReference>
<name>A0A9Q0M848_BLOTA</name>
<dbReference type="FunFam" id="2.60.40.10:FF:000257">
    <property type="entry name" value="Dyslexia-associated protein KIAA0319-like"/>
    <property type="match status" value="1"/>
</dbReference>
<dbReference type="SUPFAM" id="SSF49299">
    <property type="entry name" value="PKD domain"/>
    <property type="match status" value="4"/>
</dbReference>
<evidence type="ECO:0000313" key="7">
    <source>
        <dbReference type="EMBL" id="KAJ6220920.1"/>
    </source>
</evidence>
<evidence type="ECO:0000256" key="3">
    <source>
        <dbReference type="ARBA" id="ARBA00022989"/>
    </source>
</evidence>
<sequence>MVLHYPNTMLYLVKRQITDSPIVSNKLTVSAGDNQTIQLPNDQTVLSSFVVPPSQNYKYSWELISPLNKEDIGNIEGLNKDQIKLSHLKIGNYTFRVTVTGDGYEPASAITNLTVLPPKRINKPPIAIIEPKNSTVQLPNKDTVLDGSTSSDDEQIVKYEWQAIKVPIGYKNLVSNSSTLKLNDLVAGLYVFNLTVTDSKNATNSTTATINVLKEIDYPPTANAGPDVFIHLPQNTVVLNGSLSRDDKGIAHWLWSRADDGQETSVDMEGTATPFLTLSNLHIGVYKFFLTVTDTSNQLSKAETHVFVKPENNEAPKANAGEDQRIVLPLKSSVFLNGNKSSDDIKIVKWEWKQLDGPKNLLIYDSNTSIARIDNLIPGRYNFSLTVWDTKNLTSSDELIVDVIQNGNIPPKAIAGGDQKVTLPINEVMLNGSASYDDAGIVSYVWERMPMSLAYGDFIGNSSNSPILRLTNLVSGRYLFKLTVTDAHGATSSDVASLIVRPSPDMLDQIELVLNNDVQSFTYDQQCNIYQRLEDFLSGQGRSITIEPIKVDKTRERRTILIFVARDMNNHSFSSIEIVRKIKSNLKSDPNLLSLQVSSLDTLICQNNCSFHGTCDQYTKRCMCEAFWMENIIRLYFGDNQSNCEWSIFQLNLSKQTERLNRLSEESFSVLLRELFSQYISDCHLQDDKGKPQFSENELMERLSSIPSLNIESPSTFLESLYQFISFISRSIMKPKNVHQALIESGLEQTRVDLFVEQWKNQASKIVETLKSNSFNISANQLQDINWKLRILTENSDECKEKSPFIELGLDFNRPESNIVLNLDPEELLRFYNQLETIQTKIDQLHQQ</sequence>
<evidence type="ECO:0000256" key="4">
    <source>
        <dbReference type="ARBA" id="ARBA00023136"/>
    </source>
</evidence>
<dbReference type="Proteomes" id="UP001142055">
    <property type="component" value="Chromosome 2"/>
</dbReference>
<protein>
    <recommendedName>
        <fullName evidence="6">COMM domain-containing protein</fullName>
    </recommendedName>
</protein>
<dbReference type="PANTHER" id="PTHR46182:SF2">
    <property type="entry name" value="FI19480P1"/>
    <property type="match status" value="1"/>
</dbReference>
<evidence type="ECO:0000256" key="2">
    <source>
        <dbReference type="ARBA" id="ARBA00022692"/>
    </source>
</evidence>
<proteinExistence type="predicted"/>
<dbReference type="InterPro" id="IPR035986">
    <property type="entry name" value="PKD_dom_sf"/>
</dbReference>
<dbReference type="InterPro" id="IPR022409">
    <property type="entry name" value="PKD/Chitinase_dom"/>
</dbReference>
<keyword evidence="5" id="KW-0325">Glycoprotein</keyword>
<evidence type="ECO:0000259" key="6">
    <source>
        <dbReference type="PROSITE" id="PS51269"/>
    </source>
</evidence>
<accession>A0A9Q0M848</accession>
<dbReference type="SMART" id="SM00089">
    <property type="entry name" value="PKD"/>
    <property type="match status" value="5"/>
</dbReference>
<feature type="domain" description="COMM" evidence="6">
    <location>
        <begin position="781"/>
        <end position="846"/>
    </location>
</feature>